<name>A0AAJ1YJ52_SERFO</name>
<organism evidence="1 2">
    <name type="scientific">Serratia fonticola</name>
    <dbReference type="NCBI Taxonomy" id="47917"/>
    <lineage>
        <taxon>Bacteria</taxon>
        <taxon>Pseudomonadati</taxon>
        <taxon>Pseudomonadota</taxon>
        <taxon>Gammaproteobacteria</taxon>
        <taxon>Enterobacterales</taxon>
        <taxon>Yersiniaceae</taxon>
        <taxon>Serratia</taxon>
    </lineage>
</organism>
<sequence>MKALQIPVTLYIYTNPFAPGYVASTIESMPIVDSRYVLLDTQIITLSFNEPEAIDLVGKQVATLRSEKERIAAECHRQQSMIDDKIQQLLCIDHSPVDKHEIPF</sequence>
<reference evidence="1" key="1">
    <citation type="submission" date="2023-08" db="EMBL/GenBank/DDBJ databases">
        <title>The Comparative Genomic Analysis of Yersiniaceae from Polar Regions.</title>
        <authorList>
            <person name="Goncharov A."/>
            <person name="Aslanov B."/>
            <person name="Kolodzhieva V."/>
            <person name="Azarov D."/>
            <person name="Mochov A."/>
            <person name="Lebedeva E."/>
        </authorList>
    </citation>
    <scope>NUCLEOTIDE SEQUENCE</scope>
    <source>
        <strain evidence="1">Vf</strain>
    </source>
</reference>
<proteinExistence type="predicted"/>
<gene>
    <name evidence="1" type="ORF">RDT67_20300</name>
</gene>
<dbReference type="EMBL" id="JAVIGA010000026">
    <property type="protein sequence ID" value="MDQ9128764.1"/>
    <property type="molecule type" value="Genomic_DNA"/>
</dbReference>
<evidence type="ECO:0000313" key="2">
    <source>
        <dbReference type="Proteomes" id="UP001224622"/>
    </source>
</evidence>
<dbReference type="AlphaFoldDB" id="A0AAJ1YJ52"/>
<dbReference type="Proteomes" id="UP001224622">
    <property type="component" value="Unassembled WGS sequence"/>
</dbReference>
<dbReference type="RefSeq" id="WP_309048191.1">
    <property type="nucleotide sequence ID" value="NZ_JAVIGA010000026.1"/>
</dbReference>
<accession>A0AAJ1YJ52</accession>
<evidence type="ECO:0000313" key="1">
    <source>
        <dbReference type="EMBL" id="MDQ9128764.1"/>
    </source>
</evidence>
<comment type="caution">
    <text evidence="1">The sequence shown here is derived from an EMBL/GenBank/DDBJ whole genome shotgun (WGS) entry which is preliminary data.</text>
</comment>
<protein>
    <submittedName>
        <fullName evidence="1">Uncharacterized protein</fullName>
    </submittedName>
</protein>